<keyword evidence="8" id="KW-1133">Transmembrane helix</keyword>
<dbReference type="PANTHER" id="PTHR48061:SF12">
    <property type="entry name" value="DISEASE RESISTANCE LIKE PROTEIN"/>
    <property type="match status" value="1"/>
</dbReference>
<evidence type="ECO:0000256" key="2">
    <source>
        <dbReference type="ARBA" id="ARBA00009592"/>
    </source>
</evidence>
<keyword evidence="11" id="KW-0325">Glycoprotein</keyword>
<keyword evidence="6" id="KW-0732">Signal</keyword>
<keyword evidence="10" id="KW-0675">Receptor</keyword>
<dbReference type="SMART" id="SM00369">
    <property type="entry name" value="LRR_TYP"/>
    <property type="match status" value="6"/>
</dbReference>
<evidence type="ECO:0000256" key="3">
    <source>
        <dbReference type="ARBA" id="ARBA00022475"/>
    </source>
</evidence>
<evidence type="ECO:0000256" key="1">
    <source>
        <dbReference type="ARBA" id="ARBA00004251"/>
    </source>
</evidence>
<sequence length="511" mass="56908">MVNNNSILFQLAHLEKLNLSSNHFNYSQIPSQVGDLLRLTHLDLSASNLYGPHHFSYKHLLEMKAPGLRSLAQNLTSLEELLLGSVKMPSLPNTLANLSSLRRMSPKLRYLGVGNNCVLTGRLPDLNSSNPLEELQLPLTSFSGELPASIGILPSLSYLDVSNCKFSGSILASLADLSNLKYLNVSINPFTAQSISFFSWVGKKKKLTTLAPEKINLYGKIPPSIGNSSQPMELNFADNQLSCAIPSQLMNLTQLTFLVLASNRLSGSVPSWFMNMTRLVMLELAVKKFHGEIPSSISQLQNLKGPKSSHAFLKLQILDLSSNAFIGKLPMEFFQSWNAMKFETRNFTYMHRDLYLPIYLVVIYKGLKWYYPKISEVFTIIDLSRNLLKGEIPSAIGDVKGLQGLNLANNSLTSHSPSSLENLTTLEQIPQKLTELGFLSFLNVSHNNLTKSMPRGKRFDTFLNDLGSPIEPDWKIVLLGHGSGLVIGVAIENAFISRKHDWFEGNAKRKR</sequence>
<keyword evidence="3" id="KW-1003">Cell membrane</keyword>
<dbReference type="InterPro" id="IPR032675">
    <property type="entry name" value="LRR_dom_sf"/>
</dbReference>
<keyword evidence="9" id="KW-0472">Membrane</keyword>
<dbReference type="OMA" id="RCANSEH"/>
<dbReference type="Pfam" id="PF00560">
    <property type="entry name" value="LRR_1"/>
    <property type="match status" value="5"/>
</dbReference>
<gene>
    <name evidence="12" type="ORF">EUGRSUZ_K00639</name>
</gene>
<dbReference type="Gene3D" id="3.30.1490.310">
    <property type="match status" value="1"/>
</dbReference>
<dbReference type="EMBL" id="KK198763">
    <property type="protein sequence ID" value="KCW46829.1"/>
    <property type="molecule type" value="Genomic_DNA"/>
</dbReference>
<dbReference type="AlphaFoldDB" id="A0A058ZZD1"/>
<evidence type="ECO:0000256" key="11">
    <source>
        <dbReference type="ARBA" id="ARBA00023180"/>
    </source>
</evidence>
<organism evidence="12">
    <name type="scientific">Eucalyptus grandis</name>
    <name type="common">Flooded gum</name>
    <dbReference type="NCBI Taxonomy" id="71139"/>
    <lineage>
        <taxon>Eukaryota</taxon>
        <taxon>Viridiplantae</taxon>
        <taxon>Streptophyta</taxon>
        <taxon>Embryophyta</taxon>
        <taxon>Tracheophyta</taxon>
        <taxon>Spermatophyta</taxon>
        <taxon>Magnoliopsida</taxon>
        <taxon>eudicotyledons</taxon>
        <taxon>Gunneridae</taxon>
        <taxon>Pentapetalae</taxon>
        <taxon>rosids</taxon>
        <taxon>malvids</taxon>
        <taxon>Myrtales</taxon>
        <taxon>Myrtaceae</taxon>
        <taxon>Myrtoideae</taxon>
        <taxon>Eucalypteae</taxon>
        <taxon>Eucalyptus</taxon>
    </lineage>
</organism>
<evidence type="ECO:0000256" key="5">
    <source>
        <dbReference type="ARBA" id="ARBA00022692"/>
    </source>
</evidence>
<dbReference type="InterPro" id="IPR003591">
    <property type="entry name" value="Leu-rich_rpt_typical-subtyp"/>
</dbReference>
<dbReference type="STRING" id="71139.A0A058ZZD1"/>
<keyword evidence="4" id="KW-0433">Leucine-rich repeat</keyword>
<reference evidence="12" key="1">
    <citation type="submission" date="2013-07" db="EMBL/GenBank/DDBJ databases">
        <title>The genome of Eucalyptus grandis.</title>
        <authorList>
            <person name="Schmutz J."/>
            <person name="Hayes R."/>
            <person name="Myburg A."/>
            <person name="Tuskan G."/>
            <person name="Grattapaglia D."/>
            <person name="Rokhsar D.S."/>
        </authorList>
    </citation>
    <scope>NUCLEOTIDE SEQUENCE</scope>
    <source>
        <tissue evidence="12">Leaf extractions</tissue>
    </source>
</reference>
<dbReference type="InterPro" id="IPR001611">
    <property type="entry name" value="Leu-rich_rpt"/>
</dbReference>
<proteinExistence type="inferred from homology"/>
<dbReference type="InParanoid" id="A0A058ZZD1"/>
<accession>A0A058ZZD1</accession>
<dbReference type="FunFam" id="3.80.10.10:FF:000383">
    <property type="entry name" value="Leucine-rich repeat receptor protein kinase EMS1"/>
    <property type="match status" value="1"/>
</dbReference>
<keyword evidence="5" id="KW-0812">Transmembrane</keyword>
<comment type="subcellular location">
    <subcellularLocation>
        <location evidence="1">Cell membrane</location>
        <topology evidence="1">Single-pass type I membrane protein</topology>
    </subcellularLocation>
</comment>
<evidence type="ECO:0000256" key="6">
    <source>
        <dbReference type="ARBA" id="ARBA00022729"/>
    </source>
</evidence>
<evidence type="ECO:0000256" key="8">
    <source>
        <dbReference type="ARBA" id="ARBA00022989"/>
    </source>
</evidence>
<comment type="similarity">
    <text evidence="2">Belongs to the RLP family.</text>
</comment>
<name>A0A058ZZD1_EUCGR</name>
<dbReference type="GO" id="GO:0005886">
    <property type="term" value="C:plasma membrane"/>
    <property type="evidence" value="ECO:0007669"/>
    <property type="project" value="UniProtKB-SubCell"/>
</dbReference>
<keyword evidence="7" id="KW-0677">Repeat</keyword>
<evidence type="ECO:0000256" key="9">
    <source>
        <dbReference type="ARBA" id="ARBA00023136"/>
    </source>
</evidence>
<dbReference type="Gene3D" id="3.80.10.10">
    <property type="entry name" value="Ribonuclease Inhibitor"/>
    <property type="match status" value="4"/>
</dbReference>
<protein>
    <submittedName>
        <fullName evidence="12">Uncharacterized protein</fullName>
    </submittedName>
</protein>
<evidence type="ECO:0000256" key="10">
    <source>
        <dbReference type="ARBA" id="ARBA00023170"/>
    </source>
</evidence>
<dbReference type="SUPFAM" id="SSF52047">
    <property type="entry name" value="RNI-like"/>
    <property type="match status" value="1"/>
</dbReference>
<dbReference type="InterPro" id="IPR046956">
    <property type="entry name" value="RLP23-like"/>
</dbReference>
<evidence type="ECO:0000313" key="12">
    <source>
        <dbReference type="EMBL" id="KCW46829.1"/>
    </source>
</evidence>
<evidence type="ECO:0000256" key="4">
    <source>
        <dbReference type="ARBA" id="ARBA00022614"/>
    </source>
</evidence>
<dbReference type="Gramene" id="KCW46829">
    <property type="protein sequence ID" value="KCW46829"/>
    <property type="gene ID" value="EUGRSUZ_K00639"/>
</dbReference>
<dbReference type="PANTHER" id="PTHR48061">
    <property type="entry name" value="LEUCINE-RICH REPEAT RECEPTOR PROTEIN KINASE EMS1-LIKE-RELATED"/>
    <property type="match status" value="1"/>
</dbReference>
<evidence type="ECO:0000256" key="7">
    <source>
        <dbReference type="ARBA" id="ARBA00022737"/>
    </source>
</evidence>